<keyword evidence="1" id="KW-1133">Transmembrane helix</keyword>
<accession>A0A5J9TD35</accession>
<dbReference type="Gramene" id="TVU08531">
    <property type="protein sequence ID" value="TVU08531"/>
    <property type="gene ID" value="EJB05_41939"/>
</dbReference>
<gene>
    <name evidence="2" type="ORF">EJB05_41939</name>
</gene>
<evidence type="ECO:0000313" key="3">
    <source>
        <dbReference type="Proteomes" id="UP000324897"/>
    </source>
</evidence>
<dbReference type="Proteomes" id="UP000324897">
    <property type="component" value="Chromosome 3"/>
</dbReference>
<reference evidence="2 3" key="1">
    <citation type="journal article" date="2019" name="Sci. Rep.">
        <title>A high-quality genome of Eragrostis curvula grass provides insights into Poaceae evolution and supports new strategies to enhance forage quality.</title>
        <authorList>
            <person name="Carballo J."/>
            <person name="Santos B.A.C.M."/>
            <person name="Zappacosta D."/>
            <person name="Garbus I."/>
            <person name="Selva J.P."/>
            <person name="Gallo C.A."/>
            <person name="Diaz A."/>
            <person name="Albertini E."/>
            <person name="Caccamo M."/>
            <person name="Echenique V."/>
        </authorList>
    </citation>
    <scope>NUCLEOTIDE SEQUENCE [LARGE SCALE GENOMIC DNA]</scope>
    <source>
        <strain evidence="3">cv. Victoria</strain>
        <tissue evidence="2">Leaf</tissue>
    </source>
</reference>
<sequence>MARQGMPDYRRELPGDEAAAAVLHGRQRQLFFDAGTVLMLWGWSALTVDVSAPGKQPAGASHAAHAFLGLLLWLVGVSFVALAPVALRFPRAARFGAAAADAVVDGFLLEST</sequence>
<keyword evidence="3" id="KW-1185">Reference proteome</keyword>
<dbReference type="EMBL" id="RWGY01000039">
    <property type="protein sequence ID" value="TVU08531.1"/>
    <property type="molecule type" value="Genomic_DNA"/>
</dbReference>
<organism evidence="2 3">
    <name type="scientific">Eragrostis curvula</name>
    <name type="common">weeping love grass</name>
    <dbReference type="NCBI Taxonomy" id="38414"/>
    <lineage>
        <taxon>Eukaryota</taxon>
        <taxon>Viridiplantae</taxon>
        <taxon>Streptophyta</taxon>
        <taxon>Embryophyta</taxon>
        <taxon>Tracheophyta</taxon>
        <taxon>Spermatophyta</taxon>
        <taxon>Magnoliopsida</taxon>
        <taxon>Liliopsida</taxon>
        <taxon>Poales</taxon>
        <taxon>Poaceae</taxon>
        <taxon>PACMAD clade</taxon>
        <taxon>Chloridoideae</taxon>
        <taxon>Eragrostideae</taxon>
        <taxon>Eragrostidinae</taxon>
        <taxon>Eragrostis</taxon>
    </lineage>
</organism>
<feature type="transmembrane region" description="Helical" evidence="1">
    <location>
        <begin position="30"/>
        <end position="46"/>
    </location>
</feature>
<evidence type="ECO:0000313" key="2">
    <source>
        <dbReference type="EMBL" id="TVU08531.1"/>
    </source>
</evidence>
<evidence type="ECO:0000256" key="1">
    <source>
        <dbReference type="SAM" id="Phobius"/>
    </source>
</evidence>
<comment type="caution">
    <text evidence="2">The sequence shown here is derived from an EMBL/GenBank/DDBJ whole genome shotgun (WGS) entry which is preliminary data.</text>
</comment>
<protein>
    <submittedName>
        <fullName evidence="2">Uncharacterized protein</fullName>
    </submittedName>
</protein>
<keyword evidence="1" id="KW-0812">Transmembrane</keyword>
<name>A0A5J9TD35_9POAL</name>
<keyword evidence="1" id="KW-0472">Membrane</keyword>
<dbReference type="OrthoDB" id="695760at2759"/>
<proteinExistence type="predicted"/>
<dbReference type="AlphaFoldDB" id="A0A5J9TD35"/>
<feature type="non-terminal residue" evidence="2">
    <location>
        <position position="1"/>
    </location>
</feature>
<feature type="transmembrane region" description="Helical" evidence="1">
    <location>
        <begin position="66"/>
        <end position="87"/>
    </location>
</feature>